<dbReference type="Pfam" id="PF01551">
    <property type="entry name" value="Peptidase_M23"/>
    <property type="match status" value="1"/>
</dbReference>
<evidence type="ECO:0000256" key="3">
    <source>
        <dbReference type="ARBA" id="ARBA00022670"/>
    </source>
</evidence>
<feature type="compositionally biased region" description="Basic and acidic residues" evidence="8">
    <location>
        <begin position="55"/>
        <end position="64"/>
    </location>
</feature>
<evidence type="ECO:0000256" key="1">
    <source>
        <dbReference type="ARBA" id="ARBA00001947"/>
    </source>
</evidence>
<feature type="region of interest" description="Disordered" evidence="8">
    <location>
        <begin position="44"/>
        <end position="64"/>
    </location>
</feature>
<comment type="subcellular location">
    <subcellularLocation>
        <location evidence="2">Cell envelope</location>
    </subcellularLocation>
</comment>
<feature type="domain" description="Csd3-like second N-terminal" evidence="11">
    <location>
        <begin position="226"/>
        <end position="347"/>
    </location>
</feature>
<evidence type="ECO:0000259" key="11">
    <source>
        <dbReference type="Pfam" id="PF19425"/>
    </source>
</evidence>
<comment type="cofactor">
    <cofactor evidence="1">
        <name>Zn(2+)</name>
        <dbReference type="ChEBI" id="CHEBI:29105"/>
    </cofactor>
</comment>
<gene>
    <name evidence="12" type="ORF">J2N86_02745</name>
</gene>
<name>A0ABY4Y9W0_9GAMM</name>
<evidence type="ECO:0000256" key="4">
    <source>
        <dbReference type="ARBA" id="ARBA00022723"/>
    </source>
</evidence>
<keyword evidence="5" id="KW-0378">Hydrolase</keyword>
<dbReference type="PANTHER" id="PTHR21666:SF288">
    <property type="entry name" value="CELL DIVISION PROTEIN YTFB"/>
    <property type="match status" value="1"/>
</dbReference>
<keyword evidence="7" id="KW-0482">Metalloprotease</keyword>
<sequence>MDKKPYIRTRHSGIQSKLLMGSALIVALSLPYLLVKSCSHHEHKSQARQSISLPKQEKKQVTEQKKSVPLVELAKVTEQTIKKEVEQIKKVEPQVKTSQASVTHKPEKTDKTEKSVKKTVVAKAVKTVKVTKDNEWQTVKPRSGDSMATIFHRLGLTAQNLHLVVHKNPHAKVLTAIKPSQELQFLINKKKLEKLVIPMNDIQTLTIYRDGAVYKTKIDSKKVTNQDRYVTGVVKGSLYTTAQHLGIPSKLISQMTSILSKQVDFAHSVRSGDRFSIVYEAQYVKDKMVGIGDIVAASYTTNGKTAQAVRHISANGSRDYYTPQGESFKKAFSRYPVRFSHISSTFSNSRYHPILRYRRAHKGIDLAAPIGTPIMATGDGVIKTIGRHNGYGNMIEITHDKKFSTIYGHMLKFQKGLSKGSRIKRGQVIGYVGQTGLATGPHCHFELHVHGQARNPTSTYLPTASPVPSREMAAFKARTRSLFSRLQAMEKTGFASNKNDKKKKKVG</sequence>
<reference evidence="12" key="1">
    <citation type="submission" date="2021-03" db="EMBL/GenBank/DDBJ databases">
        <title>Legionella lytica PCM 2298.</title>
        <authorList>
            <person name="Koper P."/>
        </authorList>
    </citation>
    <scope>NUCLEOTIDE SEQUENCE</scope>
    <source>
        <strain evidence="12">PCM 2298</strain>
    </source>
</reference>
<dbReference type="SUPFAM" id="SSF51261">
    <property type="entry name" value="Duplicated hybrid motif"/>
    <property type="match status" value="1"/>
</dbReference>
<keyword evidence="9" id="KW-0812">Transmembrane</keyword>
<dbReference type="InterPro" id="IPR011055">
    <property type="entry name" value="Dup_hybrid_motif"/>
</dbReference>
<keyword evidence="6" id="KW-0862">Zinc</keyword>
<dbReference type="CDD" id="cd12797">
    <property type="entry name" value="M23_peptidase"/>
    <property type="match status" value="1"/>
</dbReference>
<dbReference type="PANTHER" id="PTHR21666">
    <property type="entry name" value="PEPTIDASE-RELATED"/>
    <property type="match status" value="1"/>
</dbReference>
<accession>A0ABY4Y9W0</accession>
<protein>
    <submittedName>
        <fullName evidence="12">Peptidoglycan DD-metalloendopeptidase family protein</fullName>
    </submittedName>
</protein>
<keyword evidence="4" id="KW-0479">Metal-binding</keyword>
<evidence type="ECO:0000256" key="6">
    <source>
        <dbReference type="ARBA" id="ARBA00022833"/>
    </source>
</evidence>
<proteinExistence type="predicted"/>
<evidence type="ECO:0000259" key="10">
    <source>
        <dbReference type="Pfam" id="PF01551"/>
    </source>
</evidence>
<evidence type="ECO:0000313" key="12">
    <source>
        <dbReference type="EMBL" id="USQ14269.1"/>
    </source>
</evidence>
<keyword evidence="3" id="KW-0645">Protease</keyword>
<evidence type="ECO:0000256" key="7">
    <source>
        <dbReference type="ARBA" id="ARBA00023049"/>
    </source>
</evidence>
<dbReference type="RefSeq" id="WP_252580829.1">
    <property type="nucleotide sequence ID" value="NZ_CP071527.1"/>
</dbReference>
<dbReference type="EMBL" id="CP071527">
    <property type="protein sequence ID" value="USQ14269.1"/>
    <property type="molecule type" value="Genomic_DNA"/>
</dbReference>
<dbReference type="Gene3D" id="3.10.450.350">
    <property type="match status" value="2"/>
</dbReference>
<dbReference type="Pfam" id="PF19425">
    <property type="entry name" value="Csd3_N2"/>
    <property type="match status" value="1"/>
</dbReference>
<dbReference type="InterPro" id="IPR016047">
    <property type="entry name" value="M23ase_b-sheet_dom"/>
</dbReference>
<keyword evidence="13" id="KW-1185">Reference proteome</keyword>
<dbReference type="InterPro" id="IPR045834">
    <property type="entry name" value="Csd3_N2"/>
</dbReference>
<feature type="transmembrane region" description="Helical" evidence="9">
    <location>
        <begin position="18"/>
        <end position="35"/>
    </location>
</feature>
<evidence type="ECO:0000313" key="13">
    <source>
        <dbReference type="Proteomes" id="UP001057474"/>
    </source>
</evidence>
<evidence type="ECO:0000256" key="2">
    <source>
        <dbReference type="ARBA" id="ARBA00004196"/>
    </source>
</evidence>
<dbReference type="InterPro" id="IPR050570">
    <property type="entry name" value="Cell_wall_metabolism_enzyme"/>
</dbReference>
<dbReference type="Proteomes" id="UP001057474">
    <property type="component" value="Chromosome"/>
</dbReference>
<keyword evidence="9" id="KW-1133">Transmembrane helix</keyword>
<organism evidence="12 13">
    <name type="scientific">Legionella lytica</name>
    <dbReference type="NCBI Taxonomy" id="96232"/>
    <lineage>
        <taxon>Bacteria</taxon>
        <taxon>Pseudomonadati</taxon>
        <taxon>Pseudomonadota</taxon>
        <taxon>Gammaproteobacteria</taxon>
        <taxon>Legionellales</taxon>
        <taxon>Legionellaceae</taxon>
        <taxon>Legionella</taxon>
    </lineage>
</organism>
<evidence type="ECO:0000256" key="8">
    <source>
        <dbReference type="SAM" id="MobiDB-lite"/>
    </source>
</evidence>
<dbReference type="Gene3D" id="2.70.70.10">
    <property type="entry name" value="Glucose Permease (Domain IIA)"/>
    <property type="match status" value="1"/>
</dbReference>
<keyword evidence="9" id="KW-0472">Membrane</keyword>
<evidence type="ECO:0000256" key="5">
    <source>
        <dbReference type="ARBA" id="ARBA00022801"/>
    </source>
</evidence>
<feature type="domain" description="M23ase beta-sheet core" evidence="10">
    <location>
        <begin position="360"/>
        <end position="456"/>
    </location>
</feature>
<evidence type="ECO:0000256" key="9">
    <source>
        <dbReference type="SAM" id="Phobius"/>
    </source>
</evidence>